<dbReference type="InterPro" id="IPR036249">
    <property type="entry name" value="Thioredoxin-like_sf"/>
</dbReference>
<dbReference type="InterPro" id="IPR013766">
    <property type="entry name" value="Thioredoxin_domain"/>
</dbReference>
<name>A0AAE2SDU9_9BACT</name>
<organism evidence="7 8">
    <name type="scientific">Oceaniferula flava</name>
    <dbReference type="NCBI Taxonomy" id="2800421"/>
    <lineage>
        <taxon>Bacteria</taxon>
        <taxon>Pseudomonadati</taxon>
        <taxon>Verrucomicrobiota</taxon>
        <taxon>Verrucomicrobiia</taxon>
        <taxon>Verrucomicrobiales</taxon>
        <taxon>Verrucomicrobiaceae</taxon>
        <taxon>Oceaniferula</taxon>
    </lineage>
</organism>
<dbReference type="PROSITE" id="PS51352">
    <property type="entry name" value="THIOREDOXIN_2"/>
    <property type="match status" value="1"/>
</dbReference>
<dbReference type="Proteomes" id="UP000634206">
    <property type="component" value="Unassembled WGS sequence"/>
</dbReference>
<dbReference type="RefSeq" id="WP_309490547.1">
    <property type="nucleotide sequence ID" value="NZ_JAENIG010000009.1"/>
</dbReference>
<dbReference type="SUPFAM" id="SSF52833">
    <property type="entry name" value="Thioredoxin-like"/>
    <property type="match status" value="1"/>
</dbReference>
<evidence type="ECO:0000256" key="2">
    <source>
        <dbReference type="ARBA" id="ARBA00022748"/>
    </source>
</evidence>
<keyword evidence="8" id="KW-1185">Reference proteome</keyword>
<dbReference type="Gene3D" id="3.40.30.10">
    <property type="entry name" value="Glutaredoxin"/>
    <property type="match status" value="1"/>
</dbReference>
<dbReference type="InterPro" id="IPR050553">
    <property type="entry name" value="Thioredoxin_ResA/DsbE_sf"/>
</dbReference>
<comment type="subcellular location">
    <subcellularLocation>
        <location evidence="1">Cell envelope</location>
    </subcellularLocation>
</comment>
<evidence type="ECO:0000256" key="5">
    <source>
        <dbReference type="SAM" id="SignalP"/>
    </source>
</evidence>
<reference evidence="7" key="1">
    <citation type="submission" date="2021-01" db="EMBL/GenBank/DDBJ databases">
        <title>Modified the classification status of verrucomicrobia.</title>
        <authorList>
            <person name="Feng X."/>
        </authorList>
    </citation>
    <scope>NUCLEOTIDE SEQUENCE</scope>
    <source>
        <strain evidence="7">5K15</strain>
    </source>
</reference>
<evidence type="ECO:0000256" key="3">
    <source>
        <dbReference type="ARBA" id="ARBA00023157"/>
    </source>
</evidence>
<dbReference type="PANTHER" id="PTHR42852:SF6">
    <property type="entry name" value="THIOL:DISULFIDE INTERCHANGE PROTEIN DSBE"/>
    <property type="match status" value="1"/>
</dbReference>
<dbReference type="Pfam" id="PF00578">
    <property type="entry name" value="AhpC-TSA"/>
    <property type="match status" value="1"/>
</dbReference>
<evidence type="ECO:0000256" key="1">
    <source>
        <dbReference type="ARBA" id="ARBA00004196"/>
    </source>
</evidence>
<keyword evidence="2" id="KW-0201">Cytochrome c-type biogenesis</keyword>
<evidence type="ECO:0000313" key="8">
    <source>
        <dbReference type="Proteomes" id="UP000634206"/>
    </source>
</evidence>
<feature type="domain" description="Thioredoxin" evidence="6">
    <location>
        <begin position="146"/>
        <end position="287"/>
    </location>
</feature>
<dbReference type="GO" id="GO:0016209">
    <property type="term" value="F:antioxidant activity"/>
    <property type="evidence" value="ECO:0007669"/>
    <property type="project" value="InterPro"/>
</dbReference>
<dbReference type="AlphaFoldDB" id="A0AAE2SDU9"/>
<dbReference type="EMBL" id="JAENIG010000009">
    <property type="protein sequence ID" value="MBK1855934.1"/>
    <property type="molecule type" value="Genomic_DNA"/>
</dbReference>
<feature type="chain" id="PRO_5042224047" evidence="5">
    <location>
        <begin position="26"/>
        <end position="287"/>
    </location>
</feature>
<protein>
    <submittedName>
        <fullName evidence="7">TlpA family protein disulfide reductase</fullName>
    </submittedName>
</protein>
<sequence>MKRTSFYASLGLALSSLLIAGPAQDIVNKHAKATAAELEAYLKENPDAEDKSRAHQALLVSYNTTGETQKSIGIFQEKFDALGSGAEVPTMALYSTTNSLCNLMLKAGMKKEAGAVVAQAIEKATGNPKEAQLKQAFQTLQGRLNKPGKGDTMAMKFTSVQGEEIDLAAMKGKVVLIDFWATWCGPCIAELPHVMKTYEKYHEQGFEVIGISLDKKSDRAKLEAFIEKRKMPWPQHFEEEQSGNRFAIEYGITSIPATFLIGKDGTIVATNLRGEALEKTVGEHIAK</sequence>
<dbReference type="CDD" id="cd02966">
    <property type="entry name" value="TlpA_like_family"/>
    <property type="match status" value="1"/>
</dbReference>
<keyword evidence="3" id="KW-1015">Disulfide bond</keyword>
<keyword evidence="5" id="KW-0732">Signal</keyword>
<keyword evidence="4" id="KW-0676">Redox-active center</keyword>
<evidence type="ECO:0000259" key="6">
    <source>
        <dbReference type="PROSITE" id="PS51352"/>
    </source>
</evidence>
<proteinExistence type="predicted"/>
<dbReference type="PANTHER" id="PTHR42852">
    <property type="entry name" value="THIOL:DISULFIDE INTERCHANGE PROTEIN DSBE"/>
    <property type="match status" value="1"/>
</dbReference>
<dbReference type="GO" id="GO:0030313">
    <property type="term" value="C:cell envelope"/>
    <property type="evidence" value="ECO:0007669"/>
    <property type="project" value="UniProtKB-SubCell"/>
</dbReference>
<gene>
    <name evidence="7" type="ORF">JIN83_13250</name>
</gene>
<feature type="signal peptide" evidence="5">
    <location>
        <begin position="1"/>
        <end position="25"/>
    </location>
</feature>
<dbReference type="InterPro" id="IPR000866">
    <property type="entry name" value="AhpC/TSA"/>
</dbReference>
<evidence type="ECO:0000313" key="7">
    <source>
        <dbReference type="EMBL" id="MBK1855934.1"/>
    </source>
</evidence>
<comment type="caution">
    <text evidence="7">The sequence shown here is derived from an EMBL/GenBank/DDBJ whole genome shotgun (WGS) entry which is preliminary data.</text>
</comment>
<dbReference type="GO" id="GO:0016491">
    <property type="term" value="F:oxidoreductase activity"/>
    <property type="evidence" value="ECO:0007669"/>
    <property type="project" value="InterPro"/>
</dbReference>
<dbReference type="GO" id="GO:0017004">
    <property type="term" value="P:cytochrome complex assembly"/>
    <property type="evidence" value="ECO:0007669"/>
    <property type="project" value="UniProtKB-KW"/>
</dbReference>
<evidence type="ECO:0000256" key="4">
    <source>
        <dbReference type="ARBA" id="ARBA00023284"/>
    </source>
</evidence>
<accession>A0AAE2SDU9</accession>